<evidence type="ECO:0000259" key="1">
    <source>
        <dbReference type="Pfam" id="PF20247"/>
    </source>
</evidence>
<comment type="caution">
    <text evidence="2">The sequence shown here is derived from an EMBL/GenBank/DDBJ whole genome shotgun (WGS) entry which is preliminary data.</text>
</comment>
<evidence type="ECO:0000313" key="3">
    <source>
        <dbReference type="Proteomes" id="UP001209318"/>
    </source>
</evidence>
<dbReference type="InterPro" id="IPR046537">
    <property type="entry name" value="DUF6602"/>
</dbReference>
<dbReference type="Pfam" id="PF20247">
    <property type="entry name" value="DUF6602"/>
    <property type="match status" value="1"/>
</dbReference>
<keyword evidence="3" id="KW-1185">Reference proteome</keyword>
<dbReference type="RefSeq" id="WP_263073631.1">
    <property type="nucleotide sequence ID" value="NZ_JAOUSF010000004.1"/>
</dbReference>
<gene>
    <name evidence="2" type="ORF">OEV98_12480</name>
</gene>
<evidence type="ECO:0000313" key="2">
    <source>
        <dbReference type="EMBL" id="MCU9614353.1"/>
    </source>
</evidence>
<proteinExistence type="predicted"/>
<dbReference type="EMBL" id="JAOUSF010000004">
    <property type="protein sequence ID" value="MCU9614353.1"/>
    <property type="molecule type" value="Genomic_DNA"/>
</dbReference>
<dbReference type="Proteomes" id="UP001209318">
    <property type="component" value="Unassembled WGS sequence"/>
</dbReference>
<organism evidence="2 3">
    <name type="scientific">Perspicuibacillus lycopersici</name>
    <dbReference type="NCBI Taxonomy" id="1325689"/>
    <lineage>
        <taxon>Bacteria</taxon>
        <taxon>Bacillati</taxon>
        <taxon>Bacillota</taxon>
        <taxon>Bacilli</taxon>
        <taxon>Bacillales</taxon>
        <taxon>Bacillaceae</taxon>
        <taxon>Perspicuibacillus</taxon>
    </lineage>
</organism>
<name>A0AAE3LTQ5_9BACI</name>
<feature type="domain" description="DUF6602" evidence="1">
    <location>
        <begin position="26"/>
        <end position="127"/>
    </location>
</feature>
<accession>A0AAE3LTQ5</accession>
<dbReference type="CDD" id="cd21173">
    <property type="entry name" value="NucC-like"/>
    <property type="match status" value="1"/>
</dbReference>
<dbReference type="AlphaFoldDB" id="A0AAE3LTQ5"/>
<reference evidence="2" key="1">
    <citation type="submission" date="2022-10" db="EMBL/GenBank/DDBJ databases">
        <title>Description of Fervidibacillus gen. nov. in the family Fervidibacillaceae fam. nov. with two species, Fervidibacillus albus sp. nov., and Fervidibacillus halotolerans sp. nov., isolated from tidal flat sediments.</title>
        <authorList>
            <person name="Kwon K.K."/>
            <person name="Yang S.-H."/>
        </authorList>
    </citation>
    <scope>NUCLEOTIDE SEQUENCE</scope>
    <source>
        <strain evidence="2">JCM 19140</strain>
    </source>
</reference>
<sequence length="260" mass="29989">MTHKLTLSPSLYHQFEKLVLEINLIRQLTTHPGEKGHEFEGILKNFLKDVVPKRYKLSTGFIVNESGISGQTDIMIYNQNEIPALYSGYELEIIPVHSLAASIEVKMTLTPAMVTKCQTDAYKIKRLFRGSVKAQIDGMNEDEREKYPEPLCVLFAYNTDSSTIKSFIDKLNEPDEKGIDLILLMDKGYISWDPINKIYKYSDGSGYKYLGASSFNLNITKSHRFFLEFYMEFINHLYNYNSVIPNITSWAQLDIVYFDE</sequence>
<protein>
    <recommendedName>
        <fullName evidence="1">DUF6602 domain-containing protein</fullName>
    </recommendedName>
</protein>